<keyword evidence="4 10" id="KW-0812">Transmembrane</keyword>
<dbReference type="GO" id="GO:0098719">
    <property type="term" value="P:sodium ion import across plasma membrane"/>
    <property type="evidence" value="ECO:0007669"/>
    <property type="project" value="TreeGrafter"/>
</dbReference>
<dbReference type="Pfam" id="PF00999">
    <property type="entry name" value="Na_H_Exchanger"/>
    <property type="match status" value="1"/>
</dbReference>
<accession>A0A0R1U1T3</accession>
<dbReference type="InterPro" id="IPR018422">
    <property type="entry name" value="Cation/H_exchanger_CPA1"/>
</dbReference>
<keyword evidence="7" id="KW-0406">Ion transport</keyword>
<evidence type="ECO:0000256" key="9">
    <source>
        <dbReference type="ARBA" id="ARBA00023201"/>
    </source>
</evidence>
<dbReference type="GO" id="GO:0051453">
    <property type="term" value="P:regulation of intracellular pH"/>
    <property type="evidence" value="ECO:0007669"/>
    <property type="project" value="TreeGrafter"/>
</dbReference>
<dbReference type="GO" id="GO:0015386">
    <property type="term" value="F:potassium:proton antiporter activity"/>
    <property type="evidence" value="ECO:0007669"/>
    <property type="project" value="TreeGrafter"/>
</dbReference>
<feature type="transmembrane region" description="Helical" evidence="10">
    <location>
        <begin position="24"/>
        <end position="41"/>
    </location>
</feature>
<feature type="transmembrane region" description="Helical" evidence="10">
    <location>
        <begin position="275"/>
        <end position="296"/>
    </location>
</feature>
<evidence type="ECO:0000256" key="3">
    <source>
        <dbReference type="ARBA" id="ARBA00022475"/>
    </source>
</evidence>
<feature type="transmembrane region" description="Helical" evidence="10">
    <location>
        <begin position="119"/>
        <end position="139"/>
    </location>
</feature>
<evidence type="ECO:0000256" key="4">
    <source>
        <dbReference type="ARBA" id="ARBA00022692"/>
    </source>
</evidence>
<dbReference type="GO" id="GO:0015385">
    <property type="term" value="F:sodium:proton antiporter activity"/>
    <property type="evidence" value="ECO:0007669"/>
    <property type="project" value="InterPro"/>
</dbReference>
<dbReference type="Gene3D" id="1.20.1530.20">
    <property type="match status" value="1"/>
</dbReference>
<keyword evidence="6" id="KW-0915">Sodium</keyword>
<feature type="transmembrane region" description="Helical" evidence="10">
    <location>
        <begin position="151"/>
        <end position="172"/>
    </location>
</feature>
<keyword evidence="2" id="KW-0813">Transport</keyword>
<sequence length="489" mass="54829">MVVGMIIACIPFFNNMVPEFEPELFMVTIIAPLLFFEGFAMHLNRVGHKLKTILGIVIVLVFISMILTGLSLSFFTGIGLPLALVMAAISTPTDATATESVSEGLKLPRGEKNLLKLEALFNDASGIILLNATVLLLVHGRISYSKTITEFLIAAIGGALFGAVVAFITIFFRQAMLRLPFDNAVNAQIMLAVALPFVIYILAEEIHVSGIIAVVCAGLLHNSEAQRSRFSDMHQIYLGNGIYVLLQELLNNAVFIILGLNFMRIILDEDVTFSSWIWIIAGIILYGVNLLVRYLYTLLVLKRGHKSALIFALGGVHGAVTLALVFMAAGLGLSSNQFNLVIMSESVMIVLSMAVPTLLFRFILPREERDSGMLSKYRQEMINRAISEVEQMYLPHKVKQSVIYDLRDQNSETSLRQFWQQWFYVSRRPAFDKTERFLEQQALLWSFYIEREYLAELLEDENMDASELYALYNEVALAEAMVLDPDNEN</sequence>
<feature type="transmembrane region" description="Helical" evidence="10">
    <location>
        <begin position="341"/>
        <end position="364"/>
    </location>
</feature>
<dbReference type="STRING" id="1423724.FC32_GL001725"/>
<gene>
    <name evidence="12" type="ORF">FC32_GL001725</name>
</gene>
<dbReference type="PATRIC" id="fig|1423724.4.peg.1797"/>
<evidence type="ECO:0000256" key="5">
    <source>
        <dbReference type="ARBA" id="ARBA00022989"/>
    </source>
</evidence>
<proteinExistence type="predicted"/>
<protein>
    <submittedName>
        <fullName evidence="12">Na+ H+ antiporter</fullName>
    </submittedName>
</protein>
<keyword evidence="13" id="KW-1185">Reference proteome</keyword>
<feature type="transmembrane region" description="Helical" evidence="10">
    <location>
        <begin position="308"/>
        <end position="329"/>
    </location>
</feature>
<evidence type="ECO:0000256" key="8">
    <source>
        <dbReference type="ARBA" id="ARBA00023136"/>
    </source>
</evidence>
<evidence type="ECO:0000256" key="1">
    <source>
        <dbReference type="ARBA" id="ARBA00004651"/>
    </source>
</evidence>
<dbReference type="EMBL" id="AZFT01000004">
    <property type="protein sequence ID" value="KRL87302.1"/>
    <property type="molecule type" value="Genomic_DNA"/>
</dbReference>
<evidence type="ECO:0000256" key="2">
    <source>
        <dbReference type="ARBA" id="ARBA00022448"/>
    </source>
</evidence>
<feature type="domain" description="Cation/H+ exchanger transmembrane" evidence="11">
    <location>
        <begin position="1"/>
        <end position="358"/>
    </location>
</feature>
<dbReference type="GO" id="GO:0005886">
    <property type="term" value="C:plasma membrane"/>
    <property type="evidence" value="ECO:0007669"/>
    <property type="project" value="UniProtKB-SubCell"/>
</dbReference>
<dbReference type="PANTHER" id="PTHR10110:SF86">
    <property type="entry name" value="SODIUM_HYDROGEN EXCHANGER 7"/>
    <property type="match status" value="1"/>
</dbReference>
<dbReference type="InterPro" id="IPR038770">
    <property type="entry name" value="Na+/solute_symporter_sf"/>
</dbReference>
<evidence type="ECO:0000313" key="13">
    <source>
        <dbReference type="Proteomes" id="UP000051324"/>
    </source>
</evidence>
<comment type="caution">
    <text evidence="12">The sequence shown here is derived from an EMBL/GenBank/DDBJ whole genome shotgun (WGS) entry which is preliminary data.</text>
</comment>
<dbReference type="InterPro" id="IPR006153">
    <property type="entry name" value="Cation/H_exchanger_TM"/>
</dbReference>
<keyword evidence="3" id="KW-1003">Cell membrane</keyword>
<organism evidence="12 13">
    <name type="scientific">Ligilactobacillus apodemi DSM 16634 = JCM 16172</name>
    <dbReference type="NCBI Taxonomy" id="1423724"/>
    <lineage>
        <taxon>Bacteria</taxon>
        <taxon>Bacillati</taxon>
        <taxon>Bacillota</taxon>
        <taxon>Bacilli</taxon>
        <taxon>Lactobacillales</taxon>
        <taxon>Lactobacillaceae</taxon>
        <taxon>Ligilactobacillus</taxon>
    </lineage>
</organism>
<evidence type="ECO:0000256" key="7">
    <source>
        <dbReference type="ARBA" id="ARBA00023065"/>
    </source>
</evidence>
<feature type="transmembrane region" description="Helical" evidence="10">
    <location>
        <begin position="192"/>
        <end position="220"/>
    </location>
</feature>
<dbReference type="PANTHER" id="PTHR10110">
    <property type="entry name" value="SODIUM/HYDROGEN EXCHANGER"/>
    <property type="match status" value="1"/>
</dbReference>
<dbReference type="Proteomes" id="UP000051324">
    <property type="component" value="Unassembled WGS sequence"/>
</dbReference>
<comment type="subcellular location">
    <subcellularLocation>
        <location evidence="1">Cell membrane</location>
        <topology evidence="1">Multi-pass membrane protein</topology>
    </subcellularLocation>
</comment>
<name>A0A0R1U1T3_9LACO</name>
<dbReference type="AlphaFoldDB" id="A0A0R1U1T3"/>
<evidence type="ECO:0000259" key="11">
    <source>
        <dbReference type="Pfam" id="PF00999"/>
    </source>
</evidence>
<evidence type="ECO:0000256" key="10">
    <source>
        <dbReference type="SAM" id="Phobius"/>
    </source>
</evidence>
<keyword evidence="9" id="KW-0739">Sodium transport</keyword>
<keyword evidence="8 10" id="KW-0472">Membrane</keyword>
<reference evidence="12 13" key="1">
    <citation type="journal article" date="2015" name="Genome Announc.">
        <title>Expanding the biotechnology potential of lactobacilli through comparative genomics of 213 strains and associated genera.</title>
        <authorList>
            <person name="Sun Z."/>
            <person name="Harris H.M."/>
            <person name="McCann A."/>
            <person name="Guo C."/>
            <person name="Argimon S."/>
            <person name="Zhang W."/>
            <person name="Yang X."/>
            <person name="Jeffery I.B."/>
            <person name="Cooney J.C."/>
            <person name="Kagawa T.F."/>
            <person name="Liu W."/>
            <person name="Song Y."/>
            <person name="Salvetti E."/>
            <person name="Wrobel A."/>
            <person name="Rasinkangas P."/>
            <person name="Parkhill J."/>
            <person name="Rea M.C."/>
            <person name="O'Sullivan O."/>
            <person name="Ritari J."/>
            <person name="Douillard F.P."/>
            <person name="Paul Ross R."/>
            <person name="Yang R."/>
            <person name="Briner A.E."/>
            <person name="Felis G.E."/>
            <person name="de Vos W.M."/>
            <person name="Barrangou R."/>
            <person name="Klaenhammer T.R."/>
            <person name="Caufield P.W."/>
            <person name="Cui Y."/>
            <person name="Zhang H."/>
            <person name="O'Toole P.W."/>
        </authorList>
    </citation>
    <scope>NUCLEOTIDE SEQUENCE [LARGE SCALE GENOMIC DNA]</scope>
    <source>
        <strain evidence="12 13">DSM 16634</strain>
    </source>
</reference>
<feature type="transmembrane region" description="Helical" evidence="10">
    <location>
        <begin position="241"/>
        <end position="263"/>
    </location>
</feature>
<feature type="transmembrane region" description="Helical" evidence="10">
    <location>
        <begin position="53"/>
        <end position="75"/>
    </location>
</feature>
<evidence type="ECO:0000256" key="6">
    <source>
        <dbReference type="ARBA" id="ARBA00023053"/>
    </source>
</evidence>
<keyword evidence="5 10" id="KW-1133">Transmembrane helix</keyword>
<dbReference type="eggNOG" id="COG0025">
    <property type="taxonomic scope" value="Bacteria"/>
</dbReference>
<evidence type="ECO:0000313" key="12">
    <source>
        <dbReference type="EMBL" id="KRL87302.1"/>
    </source>
</evidence>